<dbReference type="InterPro" id="IPR027417">
    <property type="entry name" value="P-loop_NTPase"/>
</dbReference>
<dbReference type="SUPFAM" id="SSF52540">
    <property type="entry name" value="P-loop containing nucleoside triphosphate hydrolases"/>
    <property type="match status" value="1"/>
</dbReference>
<evidence type="ECO:0000256" key="1">
    <source>
        <dbReference type="ARBA" id="ARBA00022448"/>
    </source>
</evidence>
<dbReference type="GO" id="GO:0022857">
    <property type="term" value="F:transmembrane transporter activity"/>
    <property type="evidence" value="ECO:0007669"/>
    <property type="project" value="UniProtKB-ARBA"/>
</dbReference>
<evidence type="ECO:0000313" key="7">
    <source>
        <dbReference type="Proteomes" id="UP000002407"/>
    </source>
</evidence>
<reference evidence="7" key="1">
    <citation type="submission" date="2007-07" db="EMBL/GenBank/DDBJ databases">
        <title>Complete genome sequence of Campylobacter hominis ATCC BAA-381, a commensal isolated from the human gastrointestinal tract.</title>
        <authorList>
            <person name="Fouts D.E."/>
            <person name="Mongodin E.F."/>
            <person name="Puiu D."/>
            <person name="Sebastian Y."/>
            <person name="Miller W.G."/>
            <person name="Mandrell R.E."/>
            <person name="Nelson K.E."/>
        </authorList>
    </citation>
    <scope>NUCLEOTIDE SEQUENCE [LARGE SCALE GENOMIC DNA]</scope>
    <source>
        <strain evidence="7">ATCC BAA-381 / LMG 19568 / NCTC 13146 / CH001A</strain>
    </source>
</reference>
<dbReference type="InterPro" id="IPR003593">
    <property type="entry name" value="AAA+_ATPase"/>
</dbReference>
<accession>A7I0K0</accession>
<evidence type="ECO:0000256" key="3">
    <source>
        <dbReference type="ARBA" id="ARBA00022840"/>
    </source>
</evidence>
<keyword evidence="7" id="KW-1185">Reference proteome</keyword>
<dbReference type="Pfam" id="PF00005">
    <property type="entry name" value="ABC_tran"/>
    <property type="match status" value="1"/>
</dbReference>
<dbReference type="FunFam" id="3.40.50.300:FF:000032">
    <property type="entry name" value="Export ABC transporter ATP-binding protein"/>
    <property type="match status" value="1"/>
</dbReference>
<dbReference type="eggNOG" id="COG1136">
    <property type="taxonomic scope" value="Bacteria"/>
</dbReference>
<dbReference type="EMBL" id="CP000776">
    <property type="protein sequence ID" value="ABS52533.1"/>
    <property type="molecule type" value="Genomic_DNA"/>
</dbReference>
<evidence type="ECO:0000313" key="6">
    <source>
        <dbReference type="EMBL" id="ABS52533.1"/>
    </source>
</evidence>
<dbReference type="CDD" id="cd03255">
    <property type="entry name" value="ABC_MJ0796_LolCDE_FtsE"/>
    <property type="match status" value="1"/>
</dbReference>
<dbReference type="PANTHER" id="PTHR42798">
    <property type="entry name" value="LIPOPROTEIN-RELEASING SYSTEM ATP-BINDING PROTEIN LOLD"/>
    <property type="match status" value="1"/>
</dbReference>
<feature type="domain" description="ABC transporter" evidence="5">
    <location>
        <begin position="4"/>
        <end position="228"/>
    </location>
</feature>
<dbReference type="PROSITE" id="PS50893">
    <property type="entry name" value="ABC_TRANSPORTER_2"/>
    <property type="match status" value="1"/>
</dbReference>
<dbReference type="PROSITE" id="PS00211">
    <property type="entry name" value="ABC_TRANSPORTER_1"/>
    <property type="match status" value="1"/>
</dbReference>
<dbReference type="EC" id="3.6.3.-" evidence="6"/>
<dbReference type="HOGENOM" id="CLU_000604_1_22_7"/>
<proteinExistence type="inferred from homology"/>
<dbReference type="GO" id="GO:0016887">
    <property type="term" value="F:ATP hydrolysis activity"/>
    <property type="evidence" value="ECO:0007669"/>
    <property type="project" value="InterPro"/>
</dbReference>
<dbReference type="AlphaFoldDB" id="A7I0K0"/>
<keyword evidence="1" id="KW-0813">Transport</keyword>
<evidence type="ECO:0000256" key="2">
    <source>
        <dbReference type="ARBA" id="ARBA00022741"/>
    </source>
</evidence>
<dbReference type="Gene3D" id="3.40.50.300">
    <property type="entry name" value="P-loop containing nucleotide triphosphate hydrolases"/>
    <property type="match status" value="1"/>
</dbReference>
<keyword evidence="6" id="KW-0378">Hydrolase</keyword>
<dbReference type="GO" id="GO:0005524">
    <property type="term" value="F:ATP binding"/>
    <property type="evidence" value="ECO:0007669"/>
    <property type="project" value="UniProtKB-KW"/>
</dbReference>
<sequence>MEILKCDGISKYFGDVAALDDISFSVNSGEWVSIMGPSGAGKSTLVNILSLMDHVSSGIYEIAGVKANSLNKDEILRFRREKIGLIFQEFHLVSYLNALENVMINQYFHSSIDEESAKNALEKVGLKERINHLPNELSGGEQQRVCIARALINEPDIIIADEPTGNLDEKNEQIVLEIFKNLKKEGKTLILITHNPYLGRFGDKIIWLKHGKLDRIQNLKNEQNKTEV</sequence>
<dbReference type="OrthoDB" id="9809450at2"/>
<dbReference type="KEGG" id="cha:CHAB381_0445"/>
<evidence type="ECO:0000259" key="5">
    <source>
        <dbReference type="PROSITE" id="PS50893"/>
    </source>
</evidence>
<dbReference type="InterPro" id="IPR003439">
    <property type="entry name" value="ABC_transporter-like_ATP-bd"/>
</dbReference>
<dbReference type="GO" id="GO:0098796">
    <property type="term" value="C:membrane protein complex"/>
    <property type="evidence" value="ECO:0007669"/>
    <property type="project" value="UniProtKB-ARBA"/>
</dbReference>
<dbReference type="SMART" id="SM00382">
    <property type="entry name" value="AAA"/>
    <property type="match status" value="1"/>
</dbReference>
<name>A7I0K0_CAMHC</name>
<keyword evidence="3 6" id="KW-0067">ATP-binding</keyword>
<dbReference type="InterPro" id="IPR017871">
    <property type="entry name" value="ABC_transporter-like_CS"/>
</dbReference>
<gene>
    <name evidence="6" type="ordered locus">CHAB381_0445</name>
</gene>
<dbReference type="Proteomes" id="UP000002407">
    <property type="component" value="Chromosome"/>
</dbReference>
<dbReference type="InterPro" id="IPR017911">
    <property type="entry name" value="MacB-like_ATP-bd"/>
</dbReference>
<keyword evidence="2" id="KW-0547">Nucleotide-binding</keyword>
<comment type="similarity">
    <text evidence="4">Belongs to the ABC transporter superfamily. Macrolide exporter (TC 3.A.1.122) family.</text>
</comment>
<dbReference type="STRING" id="360107.CHAB381_0445"/>
<organism evidence="6 7">
    <name type="scientific">Campylobacter hominis (strain ATCC BAA-381 / DSM 21671 / CCUG 45161 / LMG 19568 / NCTC 13146 / CH001A)</name>
    <dbReference type="NCBI Taxonomy" id="360107"/>
    <lineage>
        <taxon>Bacteria</taxon>
        <taxon>Pseudomonadati</taxon>
        <taxon>Campylobacterota</taxon>
        <taxon>Epsilonproteobacteria</taxon>
        <taxon>Campylobacterales</taxon>
        <taxon>Campylobacteraceae</taxon>
        <taxon>Campylobacter</taxon>
    </lineage>
</organism>
<evidence type="ECO:0000256" key="4">
    <source>
        <dbReference type="ARBA" id="ARBA00038388"/>
    </source>
</evidence>
<dbReference type="PANTHER" id="PTHR42798:SF7">
    <property type="entry name" value="ALPHA-D-RIBOSE 1-METHYLPHOSPHONATE 5-TRIPHOSPHATE SYNTHASE SUBUNIT PHNL"/>
    <property type="match status" value="1"/>
</dbReference>
<dbReference type="RefSeq" id="WP_012108326.1">
    <property type="nucleotide sequence ID" value="NC_009714.1"/>
</dbReference>
<protein>
    <submittedName>
        <fullName evidence="6">Macrolide export ATP-binding/permease protein MacB</fullName>
        <ecNumber evidence="6">3.6.3.-</ecNumber>
    </submittedName>
</protein>